<evidence type="ECO:0000313" key="2">
    <source>
        <dbReference type="EMBL" id="KAI1698119.1"/>
    </source>
</evidence>
<gene>
    <name evidence="2" type="ORF">DdX_18097</name>
</gene>
<evidence type="ECO:0000256" key="1">
    <source>
        <dbReference type="SAM" id="Phobius"/>
    </source>
</evidence>
<sequence length="570" mass="65059">MTNSNSTRERNANSNNRKNESDDINLLESLVSVFVLLTIFIVIGIGFSFFLTRISYFTYIITKPIGYFTYYCFYAYILYLFREMLYFFARFAYGFFHSMYKHLSSLDWDTYGLFLACLAMFRQVLEYSYEWTPSKMAFTILIAINAYILYRMAKWACGLIQSMYQFLVAMVVSSAKESQGTLSTLLLNWWISVKSYFRKKDAYCDSILSTTIEIMNATHEILRRMAKWACGLVQSMYQFLTSPDVIPQGSGLLMVAIIFWSLDFYNRWTWFTLAFVVFIGYYISKLYRNAKESQGTLSKLLQNWWISVKSYFRKKDAYCDSILSTTIQIMDATREILLRIPETEQTLRETIGEIGNLAKILNEYTQKVGDGATELTIEFKQQMITCSENLNQLMIEQKKTAEIRGAMLERAEDRLNRDAFWNRISTLTVSLAKVATYSAAAFCFYDVAGLVGVLKFYTDDFMKSVISGINEGRSHAAGLTNSVIRGIDEGRSHAADLTKSVISGIDEGRSHAADLTKSVISGIDEGRSHAEGVAQSLIRGIDEGRFRPHVDAKADIQAPINNGIKFCTIL</sequence>
<name>A0AAD4MKJ3_9BILA</name>
<feature type="transmembrane region" description="Helical" evidence="1">
    <location>
        <begin position="56"/>
        <end position="81"/>
    </location>
</feature>
<keyword evidence="1" id="KW-0472">Membrane</keyword>
<reference evidence="2" key="1">
    <citation type="submission" date="2022-01" db="EMBL/GenBank/DDBJ databases">
        <title>Genome Sequence Resource for Two Populations of Ditylenchus destructor, the Migratory Endoparasitic Phytonematode.</title>
        <authorList>
            <person name="Zhang H."/>
            <person name="Lin R."/>
            <person name="Xie B."/>
        </authorList>
    </citation>
    <scope>NUCLEOTIDE SEQUENCE</scope>
    <source>
        <strain evidence="2">BazhouSP</strain>
    </source>
</reference>
<keyword evidence="1" id="KW-1133">Transmembrane helix</keyword>
<dbReference type="Proteomes" id="UP001201812">
    <property type="component" value="Unassembled WGS sequence"/>
</dbReference>
<feature type="transmembrane region" description="Helical" evidence="1">
    <location>
        <begin position="26"/>
        <end position="50"/>
    </location>
</feature>
<organism evidence="2 3">
    <name type="scientific">Ditylenchus destructor</name>
    <dbReference type="NCBI Taxonomy" id="166010"/>
    <lineage>
        <taxon>Eukaryota</taxon>
        <taxon>Metazoa</taxon>
        <taxon>Ecdysozoa</taxon>
        <taxon>Nematoda</taxon>
        <taxon>Chromadorea</taxon>
        <taxon>Rhabditida</taxon>
        <taxon>Tylenchina</taxon>
        <taxon>Tylenchomorpha</taxon>
        <taxon>Sphaerularioidea</taxon>
        <taxon>Anguinidae</taxon>
        <taxon>Anguininae</taxon>
        <taxon>Ditylenchus</taxon>
    </lineage>
</organism>
<evidence type="ECO:0000313" key="3">
    <source>
        <dbReference type="Proteomes" id="UP001201812"/>
    </source>
</evidence>
<dbReference type="AlphaFoldDB" id="A0AAD4MKJ3"/>
<proteinExistence type="predicted"/>
<keyword evidence="3" id="KW-1185">Reference proteome</keyword>
<feature type="transmembrane region" description="Helical" evidence="1">
    <location>
        <begin position="268"/>
        <end position="284"/>
    </location>
</feature>
<feature type="transmembrane region" description="Helical" evidence="1">
    <location>
        <begin position="131"/>
        <end position="150"/>
    </location>
</feature>
<protein>
    <submittedName>
        <fullName evidence="2">Uncharacterized protein</fullName>
    </submittedName>
</protein>
<accession>A0AAD4MKJ3</accession>
<keyword evidence="1" id="KW-0812">Transmembrane</keyword>
<dbReference type="EMBL" id="JAKKPZ010000234">
    <property type="protein sequence ID" value="KAI1698119.1"/>
    <property type="molecule type" value="Genomic_DNA"/>
</dbReference>
<comment type="caution">
    <text evidence="2">The sequence shown here is derived from an EMBL/GenBank/DDBJ whole genome shotgun (WGS) entry which is preliminary data.</text>
</comment>